<evidence type="ECO:0000313" key="2">
    <source>
        <dbReference type="Proteomes" id="UP001159363"/>
    </source>
</evidence>
<evidence type="ECO:0000313" key="1">
    <source>
        <dbReference type="EMBL" id="KAJ8887247.1"/>
    </source>
</evidence>
<comment type="caution">
    <text evidence="1">The sequence shown here is derived from an EMBL/GenBank/DDBJ whole genome shotgun (WGS) entry which is preliminary data.</text>
</comment>
<keyword evidence="2" id="KW-1185">Reference proteome</keyword>
<sequence length="78" mass="8974">MNLLLMNNTVGAFVHAEFYIIECTIRGRQHDCQHDKRILDIVQHSPTVNTHSLSAPLCVSGIRIWRTLYDESSYPLHP</sequence>
<accession>A0ABQ9HSA0</accession>
<gene>
    <name evidence="1" type="ORF">PR048_013462</name>
</gene>
<dbReference type="EMBL" id="JARBHB010000004">
    <property type="protein sequence ID" value="KAJ8887247.1"/>
    <property type="molecule type" value="Genomic_DNA"/>
</dbReference>
<organism evidence="1 2">
    <name type="scientific">Dryococelus australis</name>
    <dbReference type="NCBI Taxonomy" id="614101"/>
    <lineage>
        <taxon>Eukaryota</taxon>
        <taxon>Metazoa</taxon>
        <taxon>Ecdysozoa</taxon>
        <taxon>Arthropoda</taxon>
        <taxon>Hexapoda</taxon>
        <taxon>Insecta</taxon>
        <taxon>Pterygota</taxon>
        <taxon>Neoptera</taxon>
        <taxon>Polyneoptera</taxon>
        <taxon>Phasmatodea</taxon>
        <taxon>Verophasmatodea</taxon>
        <taxon>Anareolatae</taxon>
        <taxon>Phasmatidae</taxon>
        <taxon>Eurycanthinae</taxon>
        <taxon>Dryococelus</taxon>
    </lineage>
</organism>
<name>A0ABQ9HSA0_9NEOP</name>
<dbReference type="Proteomes" id="UP001159363">
    <property type="component" value="Chromosome X"/>
</dbReference>
<protein>
    <submittedName>
        <fullName evidence="1">Uncharacterized protein</fullName>
    </submittedName>
</protein>
<proteinExistence type="predicted"/>
<reference evidence="1 2" key="1">
    <citation type="submission" date="2023-02" db="EMBL/GenBank/DDBJ databases">
        <title>LHISI_Scaffold_Assembly.</title>
        <authorList>
            <person name="Stuart O.P."/>
            <person name="Cleave R."/>
            <person name="Magrath M.J.L."/>
            <person name="Mikheyev A.S."/>
        </authorList>
    </citation>
    <scope>NUCLEOTIDE SEQUENCE [LARGE SCALE GENOMIC DNA]</scope>
    <source>
        <strain evidence="1">Daus_M_001</strain>
        <tissue evidence="1">Leg muscle</tissue>
    </source>
</reference>